<gene>
    <name evidence="2" type="ORF">DES53_1049</name>
</gene>
<sequence>MRAKQTVTLIGWMWFGLGVLAFISGLGGLMMSSLMDVLRANPPKNTAPLDGIWNYYRQAAVVQVVLALFTAFTAYNFVRRKPWARIGIQFFSVLTGLWFVGFGIFWVCTTSSLAAAPGSEQVATAARIFMSVAGGVMMTALATVFGFCAWFIGRPAVKDEFQPANQAKAGS</sequence>
<protein>
    <submittedName>
        <fullName evidence="2">Uncharacterized protein</fullName>
    </submittedName>
</protein>
<keyword evidence="3" id="KW-1185">Reference proteome</keyword>
<feature type="transmembrane region" description="Helical" evidence="1">
    <location>
        <begin position="128"/>
        <end position="152"/>
    </location>
</feature>
<feature type="transmembrane region" description="Helical" evidence="1">
    <location>
        <begin position="90"/>
        <end position="116"/>
    </location>
</feature>
<evidence type="ECO:0000256" key="1">
    <source>
        <dbReference type="SAM" id="Phobius"/>
    </source>
</evidence>
<keyword evidence="1" id="KW-0472">Membrane</keyword>
<keyword evidence="1" id="KW-0812">Transmembrane</keyword>
<dbReference type="EMBL" id="QNRR01000004">
    <property type="protein sequence ID" value="RBP44190.1"/>
    <property type="molecule type" value="Genomic_DNA"/>
</dbReference>
<proteinExistence type="predicted"/>
<comment type="caution">
    <text evidence="2">The sequence shown here is derived from an EMBL/GenBank/DDBJ whole genome shotgun (WGS) entry which is preliminary data.</text>
</comment>
<keyword evidence="1" id="KW-1133">Transmembrane helix</keyword>
<evidence type="ECO:0000313" key="2">
    <source>
        <dbReference type="EMBL" id="RBP44190.1"/>
    </source>
</evidence>
<organism evidence="2 3">
    <name type="scientific">Roseimicrobium gellanilyticum</name>
    <dbReference type="NCBI Taxonomy" id="748857"/>
    <lineage>
        <taxon>Bacteria</taxon>
        <taxon>Pseudomonadati</taxon>
        <taxon>Verrucomicrobiota</taxon>
        <taxon>Verrucomicrobiia</taxon>
        <taxon>Verrucomicrobiales</taxon>
        <taxon>Verrucomicrobiaceae</taxon>
        <taxon>Roseimicrobium</taxon>
    </lineage>
</organism>
<reference evidence="2 3" key="1">
    <citation type="submission" date="2018-06" db="EMBL/GenBank/DDBJ databases">
        <title>Genomic Encyclopedia of Type Strains, Phase IV (KMG-IV): sequencing the most valuable type-strain genomes for metagenomic binning, comparative biology and taxonomic classification.</title>
        <authorList>
            <person name="Goeker M."/>
        </authorList>
    </citation>
    <scope>NUCLEOTIDE SEQUENCE [LARGE SCALE GENOMIC DNA]</scope>
    <source>
        <strain evidence="2 3">DSM 25532</strain>
    </source>
</reference>
<name>A0A366HP08_9BACT</name>
<feature type="transmembrane region" description="Helical" evidence="1">
    <location>
        <begin position="12"/>
        <end position="35"/>
    </location>
</feature>
<dbReference type="AlphaFoldDB" id="A0A366HP08"/>
<accession>A0A366HP08</accession>
<dbReference type="Proteomes" id="UP000253426">
    <property type="component" value="Unassembled WGS sequence"/>
</dbReference>
<evidence type="ECO:0000313" key="3">
    <source>
        <dbReference type="Proteomes" id="UP000253426"/>
    </source>
</evidence>
<feature type="transmembrane region" description="Helical" evidence="1">
    <location>
        <begin position="55"/>
        <end position="78"/>
    </location>
</feature>